<keyword evidence="2" id="KW-1185">Reference proteome</keyword>
<comment type="caution">
    <text evidence="1">The sequence shown here is derived from an EMBL/GenBank/DDBJ whole genome shotgun (WGS) entry which is preliminary data.</text>
</comment>
<evidence type="ECO:0000313" key="2">
    <source>
        <dbReference type="Proteomes" id="UP000076717"/>
    </source>
</evidence>
<organism evidence="1 2">
    <name type="scientific">Rathayibacter tanaceti</name>
    <dbReference type="NCBI Taxonomy" id="1671680"/>
    <lineage>
        <taxon>Bacteria</taxon>
        <taxon>Bacillati</taxon>
        <taxon>Actinomycetota</taxon>
        <taxon>Actinomycetes</taxon>
        <taxon>Micrococcales</taxon>
        <taxon>Microbacteriaceae</taxon>
        <taxon>Rathayibacter</taxon>
    </lineage>
</organism>
<gene>
    <name evidence="1" type="ORF">ACH61_02666</name>
</gene>
<dbReference type="Proteomes" id="UP000076717">
    <property type="component" value="Unassembled WGS sequence"/>
</dbReference>
<dbReference type="EMBL" id="LIIN01000121">
    <property type="protein sequence ID" value="KZX20213.1"/>
    <property type="molecule type" value="Genomic_DNA"/>
</dbReference>
<dbReference type="AlphaFoldDB" id="A0A162F7T1"/>
<proteinExistence type="predicted"/>
<protein>
    <submittedName>
        <fullName evidence="1">Uncharacterized protein</fullName>
    </submittedName>
</protein>
<sequence length="197" mass="21466">MDNEAYAKPSAHPTKGLVGGAIRVDKSEFCISLNKANEAFANAEGAVGIGAPAGKIVAQVMLGTWVNLLGKGGERFDGTRSSYVADLWEPALKQCFSAPRKDVARLAQRMNWARNRISHCEPVVFGLPMPGLGTPVIQVRRAPQLIFEDTQELLRVVSPLLASWLDRWGGTRALCAHRLALRALDHIAQDATIQLDR</sequence>
<evidence type="ECO:0000313" key="1">
    <source>
        <dbReference type="EMBL" id="KZX20213.1"/>
    </source>
</evidence>
<reference evidence="1 2" key="1">
    <citation type="submission" date="2015-08" db="EMBL/GenBank/DDBJ databases">
        <title>Draft Genome Sequence of Rathayibacter sp. Strain VKM Ac-2596 Isolated from Leaf Gall Induced by Plant-Parasitic Nematodes.</title>
        <authorList>
            <person name="Vasilenko O.V."/>
            <person name="Starodumova I.P."/>
            <person name="Tarlachkov S.V."/>
            <person name="Dorofeeva L.V."/>
            <person name="Evtushenko L.I."/>
        </authorList>
    </citation>
    <scope>NUCLEOTIDE SEQUENCE [LARGE SCALE GENOMIC DNA]</scope>
    <source>
        <strain evidence="1 2">VKM Ac-2596</strain>
    </source>
</reference>
<name>A0A162F7T1_9MICO</name>
<accession>A0A162F7T1</accession>